<evidence type="ECO:0000313" key="1">
    <source>
        <dbReference type="EMBL" id="JAD19475.1"/>
    </source>
</evidence>
<accession>A0A0A8Y2L5</accession>
<protein>
    <submittedName>
        <fullName evidence="1">Uncharacterized protein</fullName>
    </submittedName>
</protein>
<dbReference type="EMBL" id="GBRH01278420">
    <property type="protein sequence ID" value="JAD19475.1"/>
    <property type="molecule type" value="Transcribed_RNA"/>
</dbReference>
<reference evidence="1" key="1">
    <citation type="submission" date="2014-09" db="EMBL/GenBank/DDBJ databases">
        <authorList>
            <person name="Magalhaes I.L.F."/>
            <person name="Oliveira U."/>
            <person name="Santos F.R."/>
            <person name="Vidigal T.H.D.A."/>
            <person name="Brescovit A.D."/>
            <person name="Santos A.J."/>
        </authorList>
    </citation>
    <scope>NUCLEOTIDE SEQUENCE</scope>
    <source>
        <tissue evidence="1">Shoot tissue taken approximately 20 cm above the soil surface</tissue>
    </source>
</reference>
<name>A0A0A8Y2L5_ARUDO</name>
<organism evidence="1">
    <name type="scientific">Arundo donax</name>
    <name type="common">Giant reed</name>
    <name type="synonym">Donax arundinaceus</name>
    <dbReference type="NCBI Taxonomy" id="35708"/>
    <lineage>
        <taxon>Eukaryota</taxon>
        <taxon>Viridiplantae</taxon>
        <taxon>Streptophyta</taxon>
        <taxon>Embryophyta</taxon>
        <taxon>Tracheophyta</taxon>
        <taxon>Spermatophyta</taxon>
        <taxon>Magnoliopsida</taxon>
        <taxon>Liliopsida</taxon>
        <taxon>Poales</taxon>
        <taxon>Poaceae</taxon>
        <taxon>PACMAD clade</taxon>
        <taxon>Arundinoideae</taxon>
        <taxon>Arundineae</taxon>
        <taxon>Arundo</taxon>
    </lineage>
</organism>
<dbReference type="AlphaFoldDB" id="A0A0A8Y2L5"/>
<proteinExistence type="predicted"/>
<reference evidence="1" key="2">
    <citation type="journal article" date="2015" name="Data Brief">
        <title>Shoot transcriptome of the giant reed, Arundo donax.</title>
        <authorList>
            <person name="Barrero R.A."/>
            <person name="Guerrero F.D."/>
            <person name="Moolhuijzen P."/>
            <person name="Goolsby J.A."/>
            <person name="Tidwell J."/>
            <person name="Bellgard S.E."/>
            <person name="Bellgard M.I."/>
        </authorList>
    </citation>
    <scope>NUCLEOTIDE SEQUENCE</scope>
    <source>
        <tissue evidence="1">Shoot tissue taken approximately 20 cm above the soil surface</tissue>
    </source>
</reference>
<sequence>MEVVSFTVIIMHQCCLSGGIKLAGRELPFGVSGGLYLVGKLSLDWAMYQISAEGSRCTGGR</sequence>